<dbReference type="AlphaFoldDB" id="A0A0W0VT93"/>
<dbReference type="Proteomes" id="UP000054997">
    <property type="component" value="Unassembled WGS sequence"/>
</dbReference>
<accession>A0A0W0VT93</accession>
<dbReference type="EMBL" id="LNYK01000001">
    <property type="protein sequence ID" value="KTD23189.1"/>
    <property type="molecule type" value="Genomic_DNA"/>
</dbReference>
<keyword evidence="2" id="KW-1185">Reference proteome</keyword>
<name>A0A0W0VT93_9GAMM</name>
<evidence type="ECO:0000313" key="2">
    <source>
        <dbReference type="Proteomes" id="UP000054997"/>
    </source>
</evidence>
<organism evidence="1 2">
    <name type="scientific">Legionella londiniensis</name>
    <dbReference type="NCBI Taxonomy" id="45068"/>
    <lineage>
        <taxon>Bacteria</taxon>
        <taxon>Pseudomonadati</taxon>
        <taxon>Pseudomonadota</taxon>
        <taxon>Gammaproteobacteria</taxon>
        <taxon>Legionellales</taxon>
        <taxon>Legionellaceae</taxon>
        <taxon>Legionella</taxon>
    </lineage>
</organism>
<protein>
    <submittedName>
        <fullName evidence="1">Uncharacterized protein</fullName>
    </submittedName>
</protein>
<evidence type="ECO:0000313" key="1">
    <source>
        <dbReference type="EMBL" id="KTD23189.1"/>
    </source>
</evidence>
<gene>
    <name evidence="1" type="ORF">Llon_0074</name>
</gene>
<reference evidence="1 2" key="1">
    <citation type="submission" date="2015-11" db="EMBL/GenBank/DDBJ databases">
        <title>Genomic analysis of 38 Legionella species identifies large and diverse effector repertoires.</title>
        <authorList>
            <person name="Burstein D."/>
            <person name="Amaro F."/>
            <person name="Zusman T."/>
            <person name="Lifshitz Z."/>
            <person name="Cohen O."/>
            <person name="Gilbert J.A."/>
            <person name="Pupko T."/>
            <person name="Shuman H.A."/>
            <person name="Segal G."/>
        </authorList>
    </citation>
    <scope>NUCLEOTIDE SEQUENCE [LARGE SCALE GENOMIC DNA]</scope>
    <source>
        <strain evidence="1 2">ATCC 49505</strain>
    </source>
</reference>
<dbReference type="PATRIC" id="fig|45068.5.peg.79"/>
<dbReference type="STRING" id="45068.Llon_0074"/>
<proteinExistence type="predicted"/>
<dbReference type="RefSeq" id="WP_058528095.1">
    <property type="nucleotide sequence ID" value="NZ_CAAAHZ010000005.1"/>
</dbReference>
<comment type="caution">
    <text evidence="1">The sequence shown here is derived from an EMBL/GenBank/DDBJ whole genome shotgun (WGS) entry which is preliminary data.</text>
</comment>
<sequence>MVTILKLNSKKTSGTLSGSIEEEISEENHVDEIMVKKYDSSGNPREYKFFANGINSGNMKKY</sequence>